<organism evidence="1 2">
    <name type="scientific">Eumeta variegata</name>
    <name type="common">Bagworm moth</name>
    <name type="synonym">Eumeta japonica</name>
    <dbReference type="NCBI Taxonomy" id="151549"/>
    <lineage>
        <taxon>Eukaryota</taxon>
        <taxon>Metazoa</taxon>
        <taxon>Ecdysozoa</taxon>
        <taxon>Arthropoda</taxon>
        <taxon>Hexapoda</taxon>
        <taxon>Insecta</taxon>
        <taxon>Pterygota</taxon>
        <taxon>Neoptera</taxon>
        <taxon>Endopterygota</taxon>
        <taxon>Lepidoptera</taxon>
        <taxon>Glossata</taxon>
        <taxon>Ditrysia</taxon>
        <taxon>Tineoidea</taxon>
        <taxon>Psychidae</taxon>
        <taxon>Oiketicinae</taxon>
        <taxon>Eumeta</taxon>
    </lineage>
</organism>
<comment type="caution">
    <text evidence="1">The sequence shown here is derived from an EMBL/GenBank/DDBJ whole genome shotgun (WGS) entry which is preliminary data.</text>
</comment>
<evidence type="ECO:0000313" key="1">
    <source>
        <dbReference type="EMBL" id="GBP40046.1"/>
    </source>
</evidence>
<protein>
    <submittedName>
        <fullName evidence="1">Uncharacterized protein</fullName>
    </submittedName>
</protein>
<dbReference type="Proteomes" id="UP000299102">
    <property type="component" value="Unassembled WGS sequence"/>
</dbReference>
<evidence type="ECO:0000313" key="2">
    <source>
        <dbReference type="Proteomes" id="UP000299102"/>
    </source>
</evidence>
<proteinExistence type="predicted"/>
<dbReference type="AlphaFoldDB" id="A0A4C1VLW5"/>
<name>A0A4C1VLW5_EUMVA</name>
<reference evidence="1 2" key="1">
    <citation type="journal article" date="2019" name="Commun. Biol.">
        <title>The bagworm genome reveals a unique fibroin gene that provides high tensile strength.</title>
        <authorList>
            <person name="Kono N."/>
            <person name="Nakamura H."/>
            <person name="Ohtoshi R."/>
            <person name="Tomita M."/>
            <person name="Numata K."/>
            <person name="Arakawa K."/>
        </authorList>
    </citation>
    <scope>NUCLEOTIDE SEQUENCE [LARGE SCALE GENOMIC DNA]</scope>
</reference>
<accession>A0A4C1VLW5</accession>
<keyword evidence="2" id="KW-1185">Reference proteome</keyword>
<gene>
    <name evidence="1" type="ORF">EVAR_19175_1</name>
</gene>
<dbReference type="EMBL" id="BGZK01000375">
    <property type="protein sequence ID" value="GBP40046.1"/>
    <property type="molecule type" value="Genomic_DNA"/>
</dbReference>
<sequence length="91" mass="10136">MEGEWTTGTLFSGRITTAEAVNSCLFSAKTRVCVNALTRWGRAARYGVTQTRTPTYLRRRKNQQMFNFEPVIYRAGRGARGGEDTGAAEGR</sequence>